<evidence type="ECO:0000313" key="2">
    <source>
        <dbReference type="EMBL" id="CAH1449104.1"/>
    </source>
</evidence>
<organism evidence="2 3">
    <name type="scientific">Lactuca virosa</name>
    <dbReference type="NCBI Taxonomy" id="75947"/>
    <lineage>
        <taxon>Eukaryota</taxon>
        <taxon>Viridiplantae</taxon>
        <taxon>Streptophyta</taxon>
        <taxon>Embryophyta</taxon>
        <taxon>Tracheophyta</taxon>
        <taxon>Spermatophyta</taxon>
        <taxon>Magnoliopsida</taxon>
        <taxon>eudicotyledons</taxon>
        <taxon>Gunneridae</taxon>
        <taxon>Pentapetalae</taxon>
        <taxon>asterids</taxon>
        <taxon>campanulids</taxon>
        <taxon>Asterales</taxon>
        <taxon>Asteraceae</taxon>
        <taxon>Cichorioideae</taxon>
        <taxon>Cichorieae</taxon>
        <taxon>Lactucinae</taxon>
        <taxon>Lactuca</taxon>
    </lineage>
</organism>
<name>A0AAU9PGH3_9ASTR</name>
<reference evidence="2 3" key="1">
    <citation type="submission" date="2022-01" db="EMBL/GenBank/DDBJ databases">
        <authorList>
            <person name="Xiong W."/>
            <person name="Schranz E."/>
        </authorList>
    </citation>
    <scope>NUCLEOTIDE SEQUENCE [LARGE SCALE GENOMIC DNA]</scope>
</reference>
<feature type="compositionally biased region" description="Basic and acidic residues" evidence="1">
    <location>
        <begin position="144"/>
        <end position="153"/>
    </location>
</feature>
<comment type="caution">
    <text evidence="2">The sequence shown here is derived from an EMBL/GenBank/DDBJ whole genome shotgun (WGS) entry which is preliminary data.</text>
</comment>
<protein>
    <submittedName>
        <fullName evidence="2">Uncharacterized protein</fullName>
    </submittedName>
</protein>
<feature type="region of interest" description="Disordered" evidence="1">
    <location>
        <begin position="122"/>
        <end position="153"/>
    </location>
</feature>
<evidence type="ECO:0000256" key="1">
    <source>
        <dbReference type="SAM" id="MobiDB-lite"/>
    </source>
</evidence>
<proteinExistence type="predicted"/>
<dbReference type="AlphaFoldDB" id="A0AAU9PGH3"/>
<accession>A0AAU9PGH3</accession>
<dbReference type="EMBL" id="CAKMRJ010005634">
    <property type="protein sequence ID" value="CAH1449104.1"/>
    <property type="molecule type" value="Genomic_DNA"/>
</dbReference>
<dbReference type="Proteomes" id="UP001157418">
    <property type="component" value="Unassembled WGS sequence"/>
</dbReference>
<evidence type="ECO:0000313" key="3">
    <source>
        <dbReference type="Proteomes" id="UP001157418"/>
    </source>
</evidence>
<sequence length="153" mass="17223">MGFIEENGSTNIMGFIEENGSTNIMGFVLEEMMKLRNEHTFNSMSNNSILENVLGRISVRLSGWGRDPVVVSNTSNTKNSKRPTYNELLDDVRKMKKRCAIMEQKMIEKNIMPLSLSILSGQSENDTSDCDTSTHTPSGQSHGENIDEFDHME</sequence>
<keyword evidence="3" id="KW-1185">Reference proteome</keyword>
<feature type="compositionally biased region" description="Polar residues" evidence="1">
    <location>
        <begin position="122"/>
        <end position="143"/>
    </location>
</feature>
<gene>
    <name evidence="2" type="ORF">LVIROSA_LOCUS34609</name>
</gene>